<protein>
    <recommendedName>
        <fullName evidence="3">Ribbon-helix-helix protein CopG domain-containing protein</fullName>
    </recommendedName>
</protein>
<evidence type="ECO:0000313" key="2">
    <source>
        <dbReference type="Proteomes" id="UP000187001"/>
    </source>
</evidence>
<gene>
    <name evidence="1" type="ORF">A5742_25370</name>
</gene>
<organism evidence="1 2">
    <name type="scientific">Mycolicibacterium fortuitum</name>
    <name type="common">Mycobacterium fortuitum</name>
    <dbReference type="NCBI Taxonomy" id="1766"/>
    <lineage>
        <taxon>Bacteria</taxon>
        <taxon>Bacillati</taxon>
        <taxon>Actinomycetota</taxon>
        <taxon>Actinomycetes</taxon>
        <taxon>Mycobacteriales</taxon>
        <taxon>Mycobacteriaceae</taxon>
        <taxon>Mycolicibacterium</taxon>
    </lineage>
</organism>
<evidence type="ECO:0000313" key="1">
    <source>
        <dbReference type="EMBL" id="OMC46867.1"/>
    </source>
</evidence>
<dbReference type="EMBL" id="MBER01000054">
    <property type="protein sequence ID" value="OMC46867.1"/>
    <property type="molecule type" value="Genomic_DNA"/>
</dbReference>
<dbReference type="Proteomes" id="UP000187001">
    <property type="component" value="Unassembled WGS sequence"/>
</dbReference>
<dbReference type="RefSeq" id="WP_076204736.1">
    <property type="nucleotide sequence ID" value="NZ_MBER01000054.1"/>
</dbReference>
<comment type="caution">
    <text evidence="1">The sequence shown here is derived from an EMBL/GenBank/DDBJ whole genome shotgun (WGS) entry which is preliminary data.</text>
</comment>
<accession>A0ABD6QNK7</accession>
<reference evidence="1 2" key="1">
    <citation type="submission" date="2016-07" db="EMBL/GenBank/DDBJ databases">
        <authorList>
            <person name="Sutton G."/>
            <person name="Brinkac L."/>
            <person name="Sanka R."/>
            <person name="Adams M."/>
            <person name="Lau E."/>
            <person name="Kumar A."/>
            <person name="Macaden R."/>
        </authorList>
    </citation>
    <scope>NUCLEOTIDE SEQUENCE [LARGE SCALE GENOMIC DNA]</scope>
    <source>
        <strain evidence="1 2">GA-0871</strain>
    </source>
</reference>
<dbReference type="AlphaFoldDB" id="A0ABD6QNK7"/>
<evidence type="ECO:0008006" key="3">
    <source>
        <dbReference type="Google" id="ProtNLM"/>
    </source>
</evidence>
<proteinExistence type="predicted"/>
<name>A0ABD6QNK7_MYCFO</name>
<sequence>MAHKPEPIIETEDVDLGAEVIHVGDGQRLTEELADTVADQLAQTGRERSMANLVPGRKSLSGEGQHSPVVQARVPVDVRDELEELAGVQGQKPSKFVRKALEDSIAFYVVWEQQFDGVQWDWVRFDKALPLEQASQMFDDVVRIAGHLGYRRVQIRHGREHVVEEWPKAG</sequence>